<protein>
    <submittedName>
        <fullName evidence="10">Transporter substrate-binding domain-containing protein</fullName>
    </submittedName>
</protein>
<dbReference type="PROSITE" id="PS01039">
    <property type="entry name" value="SBP_BACTERIAL_3"/>
    <property type="match status" value="1"/>
</dbReference>
<evidence type="ECO:0000313" key="10">
    <source>
        <dbReference type="EMBL" id="RST58820.1"/>
    </source>
</evidence>
<evidence type="ECO:0000256" key="5">
    <source>
        <dbReference type="ARBA" id="ARBA00023288"/>
    </source>
</evidence>
<evidence type="ECO:0000256" key="1">
    <source>
        <dbReference type="ARBA" id="ARBA00004196"/>
    </source>
</evidence>
<comment type="subcellular location">
    <subcellularLocation>
        <location evidence="1">Cell envelope</location>
    </subcellularLocation>
</comment>
<feature type="chain" id="PRO_5038555540" evidence="7">
    <location>
        <begin position="25"/>
        <end position="276"/>
    </location>
</feature>
<dbReference type="GO" id="GO:0030313">
    <property type="term" value="C:cell envelope"/>
    <property type="evidence" value="ECO:0007669"/>
    <property type="project" value="UniProtKB-SubCell"/>
</dbReference>
<dbReference type="SUPFAM" id="SSF53850">
    <property type="entry name" value="Periplasmic binding protein-like II"/>
    <property type="match status" value="1"/>
</dbReference>
<reference evidence="10 11" key="1">
    <citation type="submission" date="2018-12" db="EMBL/GenBank/DDBJ databases">
        <authorList>
            <person name="Sun L."/>
            <person name="Chen Z."/>
        </authorList>
    </citation>
    <scope>NUCLEOTIDE SEQUENCE [LARGE SCALE GENOMIC DNA]</scope>
    <source>
        <strain evidence="10 11">LMG 29736</strain>
    </source>
</reference>
<feature type="domain" description="Ionotropic glutamate receptor C-terminal" evidence="9">
    <location>
        <begin position="53"/>
        <end position="272"/>
    </location>
</feature>
<evidence type="ECO:0000256" key="3">
    <source>
        <dbReference type="ARBA" id="ARBA00022729"/>
    </source>
</evidence>
<dbReference type="GO" id="GO:0016020">
    <property type="term" value="C:membrane"/>
    <property type="evidence" value="ECO:0007669"/>
    <property type="project" value="InterPro"/>
</dbReference>
<dbReference type="PROSITE" id="PS51257">
    <property type="entry name" value="PROKAR_LIPOPROTEIN"/>
    <property type="match status" value="1"/>
</dbReference>
<keyword evidence="5" id="KW-0449">Lipoprotein</keyword>
<dbReference type="OrthoDB" id="9775197at2"/>
<name>A0A429X690_SIMTE</name>
<evidence type="ECO:0000256" key="7">
    <source>
        <dbReference type="SAM" id="SignalP"/>
    </source>
</evidence>
<dbReference type="SMART" id="SM00062">
    <property type="entry name" value="PBPb"/>
    <property type="match status" value="1"/>
</dbReference>
<dbReference type="InterPro" id="IPR001638">
    <property type="entry name" value="Solute-binding_3/MltF_N"/>
</dbReference>
<evidence type="ECO:0000256" key="2">
    <source>
        <dbReference type="ARBA" id="ARBA00010333"/>
    </source>
</evidence>
<dbReference type="Gene3D" id="3.40.190.10">
    <property type="entry name" value="Periplasmic binding protein-like II"/>
    <property type="match status" value="2"/>
</dbReference>
<dbReference type="AlphaFoldDB" id="A0A429X690"/>
<evidence type="ECO:0000259" key="8">
    <source>
        <dbReference type="SMART" id="SM00062"/>
    </source>
</evidence>
<comment type="similarity">
    <text evidence="2 6">Belongs to the bacterial solute-binding protein 3 family.</text>
</comment>
<feature type="signal peptide" evidence="7">
    <location>
        <begin position="1"/>
        <end position="24"/>
    </location>
</feature>
<accession>A0A429X690</accession>
<evidence type="ECO:0000313" key="11">
    <source>
        <dbReference type="Proteomes" id="UP000287296"/>
    </source>
</evidence>
<dbReference type="InterPro" id="IPR018313">
    <property type="entry name" value="SBP_3_CS"/>
</dbReference>
<organism evidence="10 11">
    <name type="scientific">Siminovitchia terrae</name>
    <name type="common">Bacillus terrae</name>
    <dbReference type="NCBI Taxonomy" id="1914933"/>
    <lineage>
        <taxon>Bacteria</taxon>
        <taxon>Bacillati</taxon>
        <taxon>Bacillota</taxon>
        <taxon>Bacilli</taxon>
        <taxon>Bacillales</taxon>
        <taxon>Bacillaceae</taxon>
        <taxon>Siminovitchia</taxon>
    </lineage>
</organism>
<proteinExistence type="inferred from homology"/>
<dbReference type="Proteomes" id="UP000287296">
    <property type="component" value="Unassembled WGS sequence"/>
</dbReference>
<keyword evidence="4" id="KW-0564">Palmitate</keyword>
<dbReference type="PANTHER" id="PTHR35936">
    <property type="entry name" value="MEMBRANE-BOUND LYTIC MUREIN TRANSGLYCOSYLASE F"/>
    <property type="match status" value="1"/>
</dbReference>
<evidence type="ECO:0000259" key="9">
    <source>
        <dbReference type="SMART" id="SM00079"/>
    </source>
</evidence>
<dbReference type="InterPro" id="IPR001320">
    <property type="entry name" value="Iontro_rcpt_C"/>
</dbReference>
<sequence>MIYMKTKLMLIMGMCLLFMLAACSSGEKSEEAGAKEANNKEATVETIKDGKFTFGFSGTYKPFNFEDIDGKLSGFEVELGEALAKEMGLEPNPVATQDFGALIEEVNSGRLDAIMGSMTITEERSEAVDFSDPYYRSGGVIYVHKSNNGIKSTDDLKGKNVGVIASSTHEETALKYISEDTLATYSSDIIALQDLAAGTGRLDAAIVDKFVGHLQIEDGMKIKPVGDRLFDENIGAGVKKGNKQLLDEINRALAAVIENGTYDEISNKWFGENILE</sequence>
<dbReference type="PANTHER" id="PTHR35936:SF19">
    <property type="entry name" value="AMINO-ACID-BINDING PROTEIN YXEM-RELATED"/>
    <property type="match status" value="1"/>
</dbReference>
<keyword evidence="3 7" id="KW-0732">Signal</keyword>
<evidence type="ECO:0000256" key="6">
    <source>
        <dbReference type="RuleBase" id="RU003744"/>
    </source>
</evidence>
<feature type="domain" description="Solute-binding protein family 3/N-terminal" evidence="8">
    <location>
        <begin position="51"/>
        <end position="273"/>
    </location>
</feature>
<dbReference type="Pfam" id="PF00497">
    <property type="entry name" value="SBP_bac_3"/>
    <property type="match status" value="1"/>
</dbReference>
<comment type="caution">
    <text evidence="10">The sequence shown here is derived from an EMBL/GenBank/DDBJ whole genome shotgun (WGS) entry which is preliminary data.</text>
</comment>
<gene>
    <name evidence="10" type="ORF">D5F11_015430</name>
</gene>
<dbReference type="EMBL" id="QYTW02000016">
    <property type="protein sequence ID" value="RST58820.1"/>
    <property type="molecule type" value="Genomic_DNA"/>
</dbReference>
<evidence type="ECO:0000256" key="4">
    <source>
        <dbReference type="ARBA" id="ARBA00023139"/>
    </source>
</evidence>
<dbReference type="GO" id="GO:0015276">
    <property type="term" value="F:ligand-gated monoatomic ion channel activity"/>
    <property type="evidence" value="ECO:0007669"/>
    <property type="project" value="InterPro"/>
</dbReference>
<dbReference type="SMART" id="SM00079">
    <property type="entry name" value="PBPe"/>
    <property type="match status" value="1"/>
</dbReference>